<dbReference type="AlphaFoldDB" id="A0A4Q9M751"/>
<proteinExistence type="predicted"/>
<accession>A0A4Q9M751</accession>
<dbReference type="EMBL" id="ML143524">
    <property type="protein sequence ID" value="TBU22840.1"/>
    <property type="molecule type" value="Genomic_DNA"/>
</dbReference>
<protein>
    <submittedName>
        <fullName evidence="1">Uncharacterized protein</fullName>
    </submittedName>
</protein>
<gene>
    <name evidence="1" type="ORF">BD311DRAFT_675171</name>
</gene>
<dbReference type="Proteomes" id="UP000292957">
    <property type="component" value="Unassembled WGS sequence"/>
</dbReference>
<organism evidence="1">
    <name type="scientific">Dichomitus squalens</name>
    <dbReference type="NCBI Taxonomy" id="114155"/>
    <lineage>
        <taxon>Eukaryota</taxon>
        <taxon>Fungi</taxon>
        <taxon>Dikarya</taxon>
        <taxon>Basidiomycota</taxon>
        <taxon>Agaricomycotina</taxon>
        <taxon>Agaricomycetes</taxon>
        <taxon>Polyporales</taxon>
        <taxon>Polyporaceae</taxon>
        <taxon>Dichomitus</taxon>
    </lineage>
</organism>
<reference evidence="1" key="1">
    <citation type="submission" date="2019-01" db="EMBL/GenBank/DDBJ databases">
        <title>Draft genome sequences of three monokaryotic isolates of the white-rot basidiomycete fungus Dichomitus squalens.</title>
        <authorList>
            <consortium name="DOE Joint Genome Institute"/>
            <person name="Lopez S.C."/>
            <person name="Andreopoulos B."/>
            <person name="Pangilinan J."/>
            <person name="Lipzen A."/>
            <person name="Riley R."/>
            <person name="Ahrendt S."/>
            <person name="Ng V."/>
            <person name="Barry K."/>
            <person name="Daum C."/>
            <person name="Grigoriev I.V."/>
            <person name="Hilden K.S."/>
            <person name="Makela M.R."/>
            <person name="de Vries R.P."/>
        </authorList>
    </citation>
    <scope>NUCLEOTIDE SEQUENCE [LARGE SCALE GENOMIC DNA]</scope>
    <source>
        <strain evidence="1">OM18370.1</strain>
    </source>
</reference>
<name>A0A4Q9M751_9APHY</name>
<sequence length="67" mass="7859">MSHQIRLPGSEYMRILYFSCTLRSPVGRSRVYEHKSSAGTRVAPEQCYREPYWDLKQPVLTIAVRNE</sequence>
<evidence type="ECO:0000313" key="1">
    <source>
        <dbReference type="EMBL" id="TBU22840.1"/>
    </source>
</evidence>